<sequence>MKGATETDERLQTRIGWWISGLVNNLAYSLMLSAAEDLLEGSGLATGVVLLCDIMPTLIIKITAPFYMQRLSYAVRVCIVVASALIGFQLAGWCDSVALKLLGVIFCSISAGAGEITFLAYSSYFNRAAISAWSSGTGMAGLGASGCYALLTIGLDISPKTAILSLCWLPLLEAAMYFRVIERRTELPSALSSRSLLSSTASPLDSPNAIDVGTAVSAIEAESTDSDDLMVMEMVADTRPAVTQTMPLSESVGSRAAHWYATSPSASPSSFISSLSLKERVSLVKPLLWRYMAPLFLVYLCEYTINSGVGPVTYWLCDGCLSPRDAFVVYN</sequence>
<dbReference type="EMBL" id="BDIP01001143">
    <property type="protein sequence ID" value="GIQ83694.1"/>
    <property type="molecule type" value="Genomic_DNA"/>
</dbReference>
<dbReference type="GO" id="GO:0051453">
    <property type="term" value="P:regulation of intracellular pH"/>
    <property type="evidence" value="ECO:0007669"/>
    <property type="project" value="TreeGrafter"/>
</dbReference>
<evidence type="ECO:0000313" key="9">
    <source>
        <dbReference type="Proteomes" id="UP000265618"/>
    </source>
</evidence>
<comment type="subcellular location">
    <subcellularLocation>
        <location evidence="1">Endomembrane system</location>
        <topology evidence="1">Multi-pass membrane protein</topology>
    </subcellularLocation>
</comment>
<reference evidence="8 9" key="1">
    <citation type="journal article" date="2018" name="PLoS ONE">
        <title>The draft genome of Kipferlia bialata reveals reductive genome evolution in fornicate parasites.</title>
        <authorList>
            <person name="Tanifuji G."/>
            <person name="Takabayashi S."/>
            <person name="Kume K."/>
            <person name="Takagi M."/>
            <person name="Nakayama T."/>
            <person name="Kamikawa R."/>
            <person name="Inagaki Y."/>
            <person name="Hashimoto T."/>
        </authorList>
    </citation>
    <scope>NUCLEOTIDE SEQUENCE [LARGE SCALE GENOMIC DNA]</scope>
    <source>
        <strain evidence="8">NY0173</strain>
    </source>
</reference>
<comment type="similarity">
    <text evidence="2 7">Belongs to the battenin family.</text>
</comment>
<proteinExistence type="inferred from homology"/>
<evidence type="ECO:0000256" key="5">
    <source>
        <dbReference type="ARBA" id="ARBA00022989"/>
    </source>
</evidence>
<evidence type="ECO:0000313" key="8">
    <source>
        <dbReference type="EMBL" id="GIQ83694.1"/>
    </source>
</evidence>
<dbReference type="SUPFAM" id="SSF103473">
    <property type="entry name" value="MFS general substrate transporter"/>
    <property type="match status" value="1"/>
</dbReference>
<keyword evidence="3" id="KW-0813">Transport</keyword>
<comment type="caution">
    <text evidence="7">Lacks conserved residue(s) required for the propagation of feature annotation.</text>
</comment>
<dbReference type="Proteomes" id="UP000265618">
    <property type="component" value="Unassembled WGS sequence"/>
</dbReference>
<evidence type="ECO:0000256" key="7">
    <source>
        <dbReference type="RuleBase" id="RU361113"/>
    </source>
</evidence>
<protein>
    <submittedName>
        <fullName evidence="8">Batten's disease protein Cln3</fullName>
    </submittedName>
</protein>
<dbReference type="Pfam" id="PF02487">
    <property type="entry name" value="CLN3"/>
    <property type="match status" value="1"/>
</dbReference>
<keyword evidence="9" id="KW-1185">Reference proteome</keyword>
<accession>A0A9K3CUR8</accession>
<evidence type="ECO:0000256" key="3">
    <source>
        <dbReference type="ARBA" id="ARBA00022448"/>
    </source>
</evidence>
<evidence type="ECO:0000256" key="2">
    <source>
        <dbReference type="ARBA" id="ARBA00007467"/>
    </source>
</evidence>
<comment type="caution">
    <text evidence="8">The sequence shown here is derived from an EMBL/GenBank/DDBJ whole genome shotgun (WGS) entry which is preliminary data.</text>
</comment>
<keyword evidence="6 7" id="KW-0472">Membrane</keyword>
<feature type="transmembrane region" description="Helical" evidence="7">
    <location>
        <begin position="97"/>
        <end position="121"/>
    </location>
</feature>
<evidence type="ECO:0000256" key="4">
    <source>
        <dbReference type="ARBA" id="ARBA00022692"/>
    </source>
</evidence>
<dbReference type="AlphaFoldDB" id="A0A9K3CUR8"/>
<keyword evidence="5 7" id="KW-1133">Transmembrane helix</keyword>
<gene>
    <name evidence="8" type="ORF">KIPB_005051</name>
</gene>
<dbReference type="PANTHER" id="PTHR10981">
    <property type="entry name" value="BATTENIN"/>
    <property type="match status" value="1"/>
</dbReference>
<dbReference type="GO" id="GO:0012505">
    <property type="term" value="C:endomembrane system"/>
    <property type="evidence" value="ECO:0007669"/>
    <property type="project" value="UniProtKB-SubCell"/>
</dbReference>
<dbReference type="PANTHER" id="PTHR10981:SF0">
    <property type="entry name" value="BATTENIN"/>
    <property type="match status" value="1"/>
</dbReference>
<name>A0A9K3CUR8_9EUKA</name>
<feature type="transmembrane region" description="Helical" evidence="7">
    <location>
        <begin position="41"/>
        <end position="61"/>
    </location>
</feature>
<feature type="transmembrane region" description="Helical" evidence="7">
    <location>
        <begin position="73"/>
        <end position="91"/>
    </location>
</feature>
<feature type="non-terminal residue" evidence="8">
    <location>
        <position position="331"/>
    </location>
</feature>
<evidence type="ECO:0000256" key="1">
    <source>
        <dbReference type="ARBA" id="ARBA00004127"/>
    </source>
</evidence>
<feature type="transmembrane region" description="Helical" evidence="7">
    <location>
        <begin position="15"/>
        <end position="35"/>
    </location>
</feature>
<dbReference type="InterPro" id="IPR036259">
    <property type="entry name" value="MFS_trans_sf"/>
</dbReference>
<dbReference type="PRINTS" id="PR01315">
    <property type="entry name" value="BATTENIN"/>
</dbReference>
<dbReference type="GO" id="GO:0005773">
    <property type="term" value="C:vacuole"/>
    <property type="evidence" value="ECO:0007669"/>
    <property type="project" value="TreeGrafter"/>
</dbReference>
<dbReference type="InterPro" id="IPR003492">
    <property type="entry name" value="Battenin_disease_Cln3"/>
</dbReference>
<dbReference type="GO" id="GO:0016020">
    <property type="term" value="C:membrane"/>
    <property type="evidence" value="ECO:0007669"/>
    <property type="project" value="InterPro"/>
</dbReference>
<organism evidence="8 9">
    <name type="scientific">Kipferlia bialata</name>
    <dbReference type="NCBI Taxonomy" id="797122"/>
    <lineage>
        <taxon>Eukaryota</taxon>
        <taxon>Metamonada</taxon>
        <taxon>Carpediemonas-like organisms</taxon>
        <taxon>Kipferlia</taxon>
    </lineage>
</organism>
<evidence type="ECO:0000256" key="6">
    <source>
        <dbReference type="ARBA" id="ARBA00023136"/>
    </source>
</evidence>
<feature type="transmembrane region" description="Helical" evidence="7">
    <location>
        <begin position="133"/>
        <end position="155"/>
    </location>
</feature>
<keyword evidence="4 7" id="KW-0812">Transmembrane</keyword>